<accession>A0A1L9WU69</accession>
<protein>
    <recommendedName>
        <fullName evidence="7">C3H1-type domain-containing protein</fullName>
    </recommendedName>
</protein>
<dbReference type="Pfam" id="PF25540">
    <property type="entry name" value="DUF7923"/>
    <property type="match status" value="1"/>
</dbReference>
<dbReference type="AlphaFoldDB" id="A0A1L9WU69"/>
<evidence type="ECO:0000256" key="5">
    <source>
        <dbReference type="SAM" id="Coils"/>
    </source>
</evidence>
<dbReference type="GO" id="GO:0008270">
    <property type="term" value="F:zinc ion binding"/>
    <property type="evidence" value="ECO:0007669"/>
    <property type="project" value="UniProtKB-KW"/>
</dbReference>
<evidence type="ECO:0000256" key="6">
    <source>
        <dbReference type="SAM" id="MobiDB-lite"/>
    </source>
</evidence>
<keyword evidence="1 4" id="KW-0479">Metal-binding</keyword>
<proteinExistence type="predicted"/>
<gene>
    <name evidence="8" type="ORF">ASPACDRAFT_1888417</name>
</gene>
<dbReference type="GeneID" id="30972297"/>
<dbReference type="PANTHER" id="PTHR37543:SF1">
    <property type="entry name" value="CCCH ZINC FINGER DNA BINDING PROTEIN (AFU_ORTHOLOGUE AFUA_5G12760)"/>
    <property type="match status" value="1"/>
</dbReference>
<dbReference type="Proteomes" id="UP000184546">
    <property type="component" value="Unassembled WGS sequence"/>
</dbReference>
<evidence type="ECO:0000256" key="2">
    <source>
        <dbReference type="ARBA" id="ARBA00022771"/>
    </source>
</evidence>
<feature type="compositionally biased region" description="Low complexity" evidence="6">
    <location>
        <begin position="345"/>
        <end position="354"/>
    </location>
</feature>
<keyword evidence="9" id="KW-1185">Reference proteome</keyword>
<dbReference type="SUPFAM" id="SSF90229">
    <property type="entry name" value="CCCH zinc finger"/>
    <property type="match status" value="1"/>
</dbReference>
<dbReference type="PROSITE" id="PS50103">
    <property type="entry name" value="ZF_C3H1"/>
    <property type="match status" value="1"/>
</dbReference>
<keyword evidence="2 4" id="KW-0863">Zinc-finger</keyword>
<dbReference type="InterPro" id="IPR057654">
    <property type="entry name" value="Znf-CCCH_tandem"/>
</dbReference>
<organism evidence="8 9">
    <name type="scientific">Aspergillus aculeatus (strain ATCC 16872 / CBS 172.66 / WB 5094)</name>
    <dbReference type="NCBI Taxonomy" id="690307"/>
    <lineage>
        <taxon>Eukaryota</taxon>
        <taxon>Fungi</taxon>
        <taxon>Dikarya</taxon>
        <taxon>Ascomycota</taxon>
        <taxon>Pezizomycotina</taxon>
        <taxon>Eurotiomycetes</taxon>
        <taxon>Eurotiomycetidae</taxon>
        <taxon>Eurotiales</taxon>
        <taxon>Aspergillaceae</taxon>
        <taxon>Aspergillus</taxon>
        <taxon>Aspergillus subgen. Circumdati</taxon>
    </lineage>
</organism>
<evidence type="ECO:0000256" key="3">
    <source>
        <dbReference type="ARBA" id="ARBA00022833"/>
    </source>
</evidence>
<dbReference type="Pfam" id="PF25543">
    <property type="entry name" value="zf-CCCH_tandem"/>
    <property type="match status" value="1"/>
</dbReference>
<feature type="region of interest" description="Disordered" evidence="6">
    <location>
        <begin position="316"/>
        <end position="354"/>
    </location>
</feature>
<name>A0A1L9WU69_ASPA1</name>
<reference evidence="9" key="1">
    <citation type="journal article" date="2017" name="Genome Biol.">
        <title>Comparative genomics reveals high biological diversity and specific adaptations in the industrially and medically important fungal genus Aspergillus.</title>
        <authorList>
            <person name="de Vries R.P."/>
            <person name="Riley R."/>
            <person name="Wiebenga A."/>
            <person name="Aguilar-Osorio G."/>
            <person name="Amillis S."/>
            <person name="Uchima C.A."/>
            <person name="Anderluh G."/>
            <person name="Asadollahi M."/>
            <person name="Askin M."/>
            <person name="Barry K."/>
            <person name="Battaglia E."/>
            <person name="Bayram O."/>
            <person name="Benocci T."/>
            <person name="Braus-Stromeyer S.A."/>
            <person name="Caldana C."/>
            <person name="Canovas D."/>
            <person name="Cerqueira G.C."/>
            <person name="Chen F."/>
            <person name="Chen W."/>
            <person name="Choi C."/>
            <person name="Clum A."/>
            <person name="Dos Santos R.A."/>
            <person name="Damasio A.R."/>
            <person name="Diallinas G."/>
            <person name="Emri T."/>
            <person name="Fekete E."/>
            <person name="Flipphi M."/>
            <person name="Freyberg S."/>
            <person name="Gallo A."/>
            <person name="Gournas C."/>
            <person name="Habgood R."/>
            <person name="Hainaut M."/>
            <person name="Harispe M.L."/>
            <person name="Henrissat B."/>
            <person name="Hilden K.S."/>
            <person name="Hope R."/>
            <person name="Hossain A."/>
            <person name="Karabika E."/>
            <person name="Karaffa L."/>
            <person name="Karanyi Z."/>
            <person name="Krasevec N."/>
            <person name="Kuo A."/>
            <person name="Kusch H."/>
            <person name="LaButti K."/>
            <person name="Lagendijk E.L."/>
            <person name="Lapidus A."/>
            <person name="Levasseur A."/>
            <person name="Lindquist E."/>
            <person name="Lipzen A."/>
            <person name="Logrieco A.F."/>
            <person name="MacCabe A."/>
            <person name="Maekelae M.R."/>
            <person name="Malavazi I."/>
            <person name="Melin P."/>
            <person name="Meyer V."/>
            <person name="Mielnichuk N."/>
            <person name="Miskei M."/>
            <person name="Molnar A.P."/>
            <person name="Mule G."/>
            <person name="Ngan C.Y."/>
            <person name="Orejas M."/>
            <person name="Orosz E."/>
            <person name="Ouedraogo J.P."/>
            <person name="Overkamp K.M."/>
            <person name="Park H.-S."/>
            <person name="Perrone G."/>
            <person name="Piumi F."/>
            <person name="Punt P.J."/>
            <person name="Ram A.F."/>
            <person name="Ramon A."/>
            <person name="Rauscher S."/>
            <person name="Record E."/>
            <person name="Riano-Pachon D.M."/>
            <person name="Robert V."/>
            <person name="Roehrig J."/>
            <person name="Ruller R."/>
            <person name="Salamov A."/>
            <person name="Salih N.S."/>
            <person name="Samson R.A."/>
            <person name="Sandor E."/>
            <person name="Sanguinetti M."/>
            <person name="Schuetze T."/>
            <person name="Sepcic K."/>
            <person name="Shelest E."/>
            <person name="Sherlock G."/>
            <person name="Sophianopoulou V."/>
            <person name="Squina F.M."/>
            <person name="Sun H."/>
            <person name="Susca A."/>
            <person name="Todd R.B."/>
            <person name="Tsang A."/>
            <person name="Unkles S.E."/>
            <person name="van de Wiele N."/>
            <person name="van Rossen-Uffink D."/>
            <person name="Oliveira J.V."/>
            <person name="Vesth T.C."/>
            <person name="Visser J."/>
            <person name="Yu J.-H."/>
            <person name="Zhou M."/>
            <person name="Andersen M.R."/>
            <person name="Archer D.B."/>
            <person name="Baker S.E."/>
            <person name="Benoit I."/>
            <person name="Brakhage A.A."/>
            <person name="Braus G.H."/>
            <person name="Fischer R."/>
            <person name="Frisvad J.C."/>
            <person name="Goldman G.H."/>
            <person name="Houbraken J."/>
            <person name="Oakley B."/>
            <person name="Pocsi I."/>
            <person name="Scazzocchio C."/>
            <person name="Seiboth B."/>
            <person name="vanKuyk P.A."/>
            <person name="Wortman J."/>
            <person name="Dyer P.S."/>
            <person name="Grigoriev I.V."/>
        </authorList>
    </citation>
    <scope>NUCLEOTIDE SEQUENCE [LARGE SCALE GENOMIC DNA]</scope>
    <source>
        <strain evidence="9">ATCC 16872 / CBS 172.66 / WB 5094</strain>
    </source>
</reference>
<feature type="compositionally biased region" description="Low complexity" evidence="6">
    <location>
        <begin position="320"/>
        <end position="337"/>
    </location>
</feature>
<dbReference type="InterPro" id="IPR036855">
    <property type="entry name" value="Znf_CCCH_sf"/>
</dbReference>
<dbReference type="OMA" id="FIRGFNM"/>
<keyword evidence="3 4" id="KW-0862">Zinc</keyword>
<evidence type="ECO:0000256" key="4">
    <source>
        <dbReference type="PROSITE-ProRule" id="PRU00723"/>
    </source>
</evidence>
<feature type="zinc finger region" description="C3H1-type" evidence="4">
    <location>
        <begin position="399"/>
        <end position="427"/>
    </location>
</feature>
<keyword evidence="5" id="KW-0175">Coiled coil</keyword>
<dbReference type="Pfam" id="PF25542">
    <property type="entry name" value="zf-CCCH_12"/>
    <property type="match status" value="1"/>
</dbReference>
<dbReference type="InterPro" id="IPR000571">
    <property type="entry name" value="Znf_CCCH"/>
</dbReference>
<dbReference type="PANTHER" id="PTHR37543">
    <property type="entry name" value="CCCH ZINC FINGER DNA BINDING PROTEIN (AFU_ORTHOLOGUE AFUA_5G12760)"/>
    <property type="match status" value="1"/>
</dbReference>
<dbReference type="VEuPathDB" id="FungiDB:ASPACDRAFT_1888417"/>
<evidence type="ECO:0000259" key="7">
    <source>
        <dbReference type="PROSITE" id="PS50103"/>
    </source>
</evidence>
<evidence type="ECO:0000313" key="9">
    <source>
        <dbReference type="Proteomes" id="UP000184546"/>
    </source>
</evidence>
<dbReference type="OrthoDB" id="2270193at2759"/>
<evidence type="ECO:0000256" key="1">
    <source>
        <dbReference type="ARBA" id="ARBA00022723"/>
    </source>
</evidence>
<sequence>MDTELTSVQCPPQVPLDLLELRKRLGSVMAVDDCKNRLIQDLFFEVETLHSALLNECTKQENERFRLNQEIAQYKTEVADLRHNQAKLSFVSILVDGDCMNFNDALIQEGHNGGRRAARLLLQAVERYIRDTDPQASPSLQYRVSVYANLPGLEKAYREAKVLSWTETLDPFVRGFNMEDSQCDFIDAGNGKECSDVKIRATFERDILDVHCRHIIFCAATDNGYARLLGSHRGSNRITLVEGAPFAWEIEQLATELRTAAFPAVFRAAKLPARAYSFSAAATASANVVAASPPTAGDTQSSSPARRDYATIAKANLQMTPSPSASSSSYSATASTTPTPPTPSPSSSSSTSTSTQIIFNISPSVTSTPLLPKIKYNARGHRIDPQLPRASSKENYERLRAAKLCNRYHLQDDCSYGDSCTHAHGRRLTSAQDLHDLRCISRTSVCGEGLWCTNRKCVCGHQCPWESWRDHELTGCRFPEEMHGVDREVVRVE</sequence>
<dbReference type="RefSeq" id="XP_020056085.1">
    <property type="nucleotide sequence ID" value="XM_020198483.1"/>
</dbReference>
<evidence type="ECO:0000313" key="8">
    <source>
        <dbReference type="EMBL" id="OJJ99745.1"/>
    </source>
</evidence>
<dbReference type="InterPro" id="IPR057683">
    <property type="entry name" value="DUF7923"/>
</dbReference>
<feature type="domain" description="C3H1-type" evidence="7">
    <location>
        <begin position="399"/>
        <end position="427"/>
    </location>
</feature>
<feature type="coiled-coil region" evidence="5">
    <location>
        <begin position="57"/>
        <end position="84"/>
    </location>
</feature>
<dbReference type="EMBL" id="KV878977">
    <property type="protein sequence ID" value="OJJ99745.1"/>
    <property type="molecule type" value="Genomic_DNA"/>
</dbReference>